<organism evidence="4 5">
    <name type="scientific">Candidatus Mucispirillum faecigallinarum</name>
    <dbReference type="NCBI Taxonomy" id="2838699"/>
    <lineage>
        <taxon>Bacteria</taxon>
        <taxon>Pseudomonadati</taxon>
        <taxon>Deferribacterota</taxon>
        <taxon>Deferribacteres</taxon>
        <taxon>Deferribacterales</taxon>
        <taxon>Mucispirillaceae</taxon>
        <taxon>Mucispirillum</taxon>
    </lineage>
</organism>
<dbReference type="PANTHER" id="PTHR30476:SF0">
    <property type="entry name" value="UPF0234 PROTEIN YAJQ"/>
    <property type="match status" value="1"/>
</dbReference>
<comment type="caution">
    <text evidence="4">The sequence shown here is derived from an EMBL/GenBank/DDBJ whole genome shotgun (WGS) entry which is preliminary data.</text>
</comment>
<dbReference type="SUPFAM" id="SSF89963">
    <property type="entry name" value="YajQ-like"/>
    <property type="match status" value="2"/>
</dbReference>
<dbReference type="CDD" id="cd11740">
    <property type="entry name" value="YajQ_like"/>
    <property type="match status" value="1"/>
</dbReference>
<dbReference type="InterPro" id="IPR035571">
    <property type="entry name" value="UPF0234-like_C"/>
</dbReference>
<reference evidence="4" key="2">
    <citation type="submission" date="2021-04" db="EMBL/GenBank/DDBJ databases">
        <authorList>
            <person name="Gilroy R."/>
        </authorList>
    </citation>
    <scope>NUCLEOTIDE SEQUENCE</scope>
    <source>
        <strain evidence="4">ChiW4-1371</strain>
    </source>
</reference>
<evidence type="ECO:0000256" key="2">
    <source>
        <dbReference type="ARBA" id="ARBA00093450"/>
    </source>
</evidence>
<dbReference type="Pfam" id="PF04461">
    <property type="entry name" value="YajQ"/>
    <property type="match status" value="1"/>
</dbReference>
<gene>
    <name evidence="4" type="ORF">H9804_07765</name>
</gene>
<dbReference type="AlphaFoldDB" id="A0A9D2KCH3"/>
<evidence type="ECO:0000256" key="1">
    <source>
        <dbReference type="ARBA" id="ARBA00022741"/>
    </source>
</evidence>
<accession>A0A9D2KCH3</accession>
<dbReference type="Gene3D" id="3.30.70.860">
    <property type="match status" value="1"/>
</dbReference>
<name>A0A9D2KCH3_9BACT</name>
<keyword evidence="1 3" id="KW-0547">Nucleotide-binding</keyword>
<sequence length="163" mass="18435">MASFDTVSEVNMQELDNAVNNLKKELNTRFDFKGSNTEVDLNKKDKVIKIVSTDDMKMNMLREMLISVVTKRNVDSRCLEFGEVEKAGGSMLRREVKIKEGIDKDTAKKITSAVKESKLKVQASIMDDKVRIQGKKIDDLQAVIQILKGLDLPLPLQFINMKS</sequence>
<dbReference type="NCBIfam" id="NF003819">
    <property type="entry name" value="PRK05412.1"/>
    <property type="match status" value="1"/>
</dbReference>
<evidence type="ECO:0000313" key="5">
    <source>
        <dbReference type="Proteomes" id="UP000824176"/>
    </source>
</evidence>
<evidence type="ECO:0000256" key="3">
    <source>
        <dbReference type="HAMAP-Rule" id="MF_00632"/>
    </source>
</evidence>
<dbReference type="InterPro" id="IPR007551">
    <property type="entry name" value="YajQ/Smlt4090-like"/>
</dbReference>
<dbReference type="InterPro" id="IPR035570">
    <property type="entry name" value="UPF0234_N"/>
</dbReference>
<dbReference type="EMBL" id="DXAQ01000121">
    <property type="protein sequence ID" value="HIZ89827.1"/>
    <property type="molecule type" value="Genomic_DNA"/>
</dbReference>
<evidence type="ECO:0000313" key="4">
    <source>
        <dbReference type="EMBL" id="HIZ89827.1"/>
    </source>
</evidence>
<comment type="function">
    <text evidence="3">Nucleotide-binding protein.</text>
</comment>
<dbReference type="GO" id="GO:0005829">
    <property type="term" value="C:cytosol"/>
    <property type="evidence" value="ECO:0007669"/>
    <property type="project" value="TreeGrafter"/>
</dbReference>
<comment type="similarity">
    <text evidence="2 3">Belongs to the YajQ family.</text>
</comment>
<dbReference type="InterPro" id="IPR036183">
    <property type="entry name" value="YajQ-like_sf"/>
</dbReference>
<dbReference type="Gene3D" id="3.30.70.990">
    <property type="entry name" value="YajQ-like, domain 2"/>
    <property type="match status" value="1"/>
</dbReference>
<dbReference type="PANTHER" id="PTHR30476">
    <property type="entry name" value="UPF0234 PROTEIN YAJQ"/>
    <property type="match status" value="1"/>
</dbReference>
<reference evidence="4" key="1">
    <citation type="journal article" date="2021" name="PeerJ">
        <title>Extensive microbial diversity within the chicken gut microbiome revealed by metagenomics and culture.</title>
        <authorList>
            <person name="Gilroy R."/>
            <person name="Ravi A."/>
            <person name="Getino M."/>
            <person name="Pursley I."/>
            <person name="Horton D.L."/>
            <person name="Alikhan N.F."/>
            <person name="Baker D."/>
            <person name="Gharbi K."/>
            <person name="Hall N."/>
            <person name="Watson M."/>
            <person name="Adriaenssens E.M."/>
            <person name="Foster-Nyarko E."/>
            <person name="Jarju S."/>
            <person name="Secka A."/>
            <person name="Antonio M."/>
            <person name="Oren A."/>
            <person name="Chaudhuri R.R."/>
            <person name="La Ragione R."/>
            <person name="Hildebrand F."/>
            <person name="Pallen M.J."/>
        </authorList>
    </citation>
    <scope>NUCLEOTIDE SEQUENCE</scope>
    <source>
        <strain evidence="4">ChiW4-1371</strain>
    </source>
</reference>
<protein>
    <recommendedName>
        <fullName evidence="3">Nucleotide-binding protein H9804_07765</fullName>
    </recommendedName>
</protein>
<dbReference type="Proteomes" id="UP000824176">
    <property type="component" value="Unassembled WGS sequence"/>
</dbReference>
<proteinExistence type="inferred from homology"/>
<dbReference type="HAMAP" id="MF_00632">
    <property type="entry name" value="UPF0234"/>
    <property type="match status" value="1"/>
</dbReference>
<dbReference type="GO" id="GO:0000166">
    <property type="term" value="F:nucleotide binding"/>
    <property type="evidence" value="ECO:0007669"/>
    <property type="project" value="UniProtKB-UniRule"/>
</dbReference>